<proteinExistence type="predicted"/>
<dbReference type="AlphaFoldDB" id="A0A517T001"/>
<keyword evidence="2" id="KW-1133">Transmembrane helix</keyword>
<feature type="transmembrane region" description="Helical" evidence="2">
    <location>
        <begin position="35"/>
        <end position="66"/>
    </location>
</feature>
<dbReference type="InterPro" id="IPR003675">
    <property type="entry name" value="Rce1/LyrA-like_dom"/>
</dbReference>
<dbReference type="OrthoDB" id="2035856at2"/>
<sequence length="345" mass="37160">MSDPTLNPFDASVPGPADQRSAQATMPPKTKPRAWTSFVVLVLSIGCWVGASFAMMSLAVIVVHGVPTKEMIQDWGGTMKAVFQSRIGLLMLIVAPQAFLVLPALCAAWLSPVPLKQRLGLVRGHWPLWVWAVAVLATPVVGFISSSLVNLLPGESASLEQMGEMFRQHRDFMIPLAMLIGLTPAFCEEILFRGYIQTRLVKSWGPLVAILVASAAFAAAHLDFKHALAVFPLGIYLGLVSWRSGSLLPAMAAHFFNNCLGVLLMVLAPENLEQVQEMSPEEIARDPSLVALSLIILGAGVCGLPSLLASIWAMVAYRMPESEADSEVEAAAAMTSHQDHPTTLN</sequence>
<dbReference type="Pfam" id="PF02517">
    <property type="entry name" value="Rce1-like"/>
    <property type="match status" value="1"/>
</dbReference>
<evidence type="ECO:0000259" key="3">
    <source>
        <dbReference type="Pfam" id="PF02517"/>
    </source>
</evidence>
<keyword evidence="2" id="KW-0472">Membrane</keyword>
<accession>A0A517T001</accession>
<dbReference type="GO" id="GO:0004175">
    <property type="term" value="F:endopeptidase activity"/>
    <property type="evidence" value="ECO:0007669"/>
    <property type="project" value="UniProtKB-ARBA"/>
</dbReference>
<dbReference type="PANTHER" id="PTHR36435">
    <property type="entry name" value="SLR1288 PROTEIN"/>
    <property type="match status" value="1"/>
</dbReference>
<feature type="transmembrane region" description="Helical" evidence="2">
    <location>
        <begin position="130"/>
        <end position="152"/>
    </location>
</feature>
<keyword evidence="2" id="KW-0812">Transmembrane</keyword>
<evidence type="ECO:0000256" key="1">
    <source>
        <dbReference type="SAM" id="MobiDB-lite"/>
    </source>
</evidence>
<feature type="transmembrane region" description="Helical" evidence="2">
    <location>
        <begin position="204"/>
        <end position="220"/>
    </location>
</feature>
<gene>
    <name evidence="4" type="ORF">SV7mr_42570</name>
</gene>
<reference evidence="4 5" key="1">
    <citation type="submission" date="2019-02" db="EMBL/GenBank/DDBJ databases">
        <title>Deep-cultivation of Planctomycetes and their phenomic and genomic characterization uncovers novel biology.</title>
        <authorList>
            <person name="Wiegand S."/>
            <person name="Jogler M."/>
            <person name="Boedeker C."/>
            <person name="Pinto D."/>
            <person name="Vollmers J."/>
            <person name="Rivas-Marin E."/>
            <person name="Kohn T."/>
            <person name="Peeters S.H."/>
            <person name="Heuer A."/>
            <person name="Rast P."/>
            <person name="Oberbeckmann S."/>
            <person name="Bunk B."/>
            <person name="Jeske O."/>
            <person name="Meyerdierks A."/>
            <person name="Storesund J.E."/>
            <person name="Kallscheuer N."/>
            <person name="Luecker S."/>
            <person name="Lage O.M."/>
            <person name="Pohl T."/>
            <person name="Merkel B.J."/>
            <person name="Hornburger P."/>
            <person name="Mueller R.-W."/>
            <person name="Bruemmer F."/>
            <person name="Labrenz M."/>
            <person name="Spormann A.M."/>
            <person name="Op den Camp H."/>
            <person name="Overmann J."/>
            <person name="Amann R."/>
            <person name="Jetten M.S.M."/>
            <person name="Mascher T."/>
            <person name="Medema M.H."/>
            <person name="Devos D.P."/>
            <person name="Kaster A.-K."/>
            <person name="Ovreas L."/>
            <person name="Rohde M."/>
            <person name="Galperin M.Y."/>
            <person name="Jogler C."/>
        </authorList>
    </citation>
    <scope>NUCLEOTIDE SEQUENCE [LARGE SCALE GENOMIC DNA]</scope>
    <source>
        <strain evidence="4 5">SV_7m_r</strain>
    </source>
</reference>
<feature type="domain" description="CAAX prenyl protease 2/Lysostaphin resistance protein A-like" evidence="3">
    <location>
        <begin position="174"/>
        <end position="259"/>
    </location>
</feature>
<dbReference type="EMBL" id="CP036272">
    <property type="protein sequence ID" value="QDT61718.1"/>
    <property type="molecule type" value="Genomic_DNA"/>
</dbReference>
<name>A0A517T001_9BACT</name>
<dbReference type="GO" id="GO:0006508">
    <property type="term" value="P:proteolysis"/>
    <property type="evidence" value="ECO:0007669"/>
    <property type="project" value="UniProtKB-KW"/>
</dbReference>
<dbReference type="InterPro" id="IPR052710">
    <property type="entry name" value="CAAX_protease"/>
</dbReference>
<dbReference type="GO" id="GO:0080120">
    <property type="term" value="P:CAAX-box protein maturation"/>
    <property type="evidence" value="ECO:0007669"/>
    <property type="project" value="UniProtKB-ARBA"/>
</dbReference>
<feature type="transmembrane region" description="Helical" evidence="2">
    <location>
        <begin position="289"/>
        <end position="315"/>
    </location>
</feature>
<feature type="region of interest" description="Disordered" evidence="1">
    <location>
        <begin position="1"/>
        <end position="30"/>
    </location>
</feature>
<evidence type="ECO:0000313" key="4">
    <source>
        <dbReference type="EMBL" id="QDT61718.1"/>
    </source>
</evidence>
<dbReference type="PANTHER" id="PTHR36435:SF1">
    <property type="entry name" value="CAAX AMINO TERMINAL PROTEASE FAMILY PROTEIN"/>
    <property type="match status" value="1"/>
</dbReference>
<keyword evidence="4" id="KW-0645">Protease</keyword>
<keyword evidence="4" id="KW-0378">Hydrolase</keyword>
<evidence type="ECO:0000256" key="2">
    <source>
        <dbReference type="SAM" id="Phobius"/>
    </source>
</evidence>
<dbReference type="Proteomes" id="UP000315003">
    <property type="component" value="Chromosome"/>
</dbReference>
<keyword evidence="5" id="KW-1185">Reference proteome</keyword>
<feature type="transmembrane region" description="Helical" evidence="2">
    <location>
        <begin position="251"/>
        <end position="268"/>
    </location>
</feature>
<dbReference type="RefSeq" id="WP_145275984.1">
    <property type="nucleotide sequence ID" value="NZ_CP036272.1"/>
</dbReference>
<organism evidence="4 5">
    <name type="scientific">Stieleria bergensis</name>
    <dbReference type="NCBI Taxonomy" id="2528025"/>
    <lineage>
        <taxon>Bacteria</taxon>
        <taxon>Pseudomonadati</taxon>
        <taxon>Planctomycetota</taxon>
        <taxon>Planctomycetia</taxon>
        <taxon>Pirellulales</taxon>
        <taxon>Pirellulaceae</taxon>
        <taxon>Stieleria</taxon>
    </lineage>
</organism>
<feature type="transmembrane region" description="Helical" evidence="2">
    <location>
        <begin position="87"/>
        <end position="110"/>
    </location>
</feature>
<protein>
    <submittedName>
        <fullName evidence="4">CAAX amino terminal protease self-immunity</fullName>
    </submittedName>
</protein>
<evidence type="ECO:0000313" key="5">
    <source>
        <dbReference type="Proteomes" id="UP000315003"/>
    </source>
</evidence>